<feature type="region of interest" description="Disordered" evidence="8">
    <location>
        <begin position="716"/>
        <end position="750"/>
    </location>
</feature>
<evidence type="ECO:0000313" key="10">
    <source>
        <dbReference type="EMBL" id="KAG7154020.1"/>
    </source>
</evidence>
<dbReference type="SMART" id="SM00355">
    <property type="entry name" value="ZnF_C2H2"/>
    <property type="match status" value="11"/>
</dbReference>
<name>A0A8J5J8I7_HOMAM</name>
<keyword evidence="11" id="KW-1185">Reference proteome</keyword>
<dbReference type="PROSITE" id="PS00028">
    <property type="entry name" value="ZINC_FINGER_C2H2_1"/>
    <property type="match status" value="2"/>
</dbReference>
<comment type="subcellular location">
    <subcellularLocation>
        <location evidence="1">Nucleus</location>
    </subcellularLocation>
</comment>
<feature type="domain" description="C2H2-type" evidence="9">
    <location>
        <begin position="450"/>
        <end position="477"/>
    </location>
</feature>
<comment type="caution">
    <text evidence="10">The sequence shown here is derived from an EMBL/GenBank/DDBJ whole genome shotgun (WGS) entry which is preliminary data.</text>
</comment>
<sequence length="1461" mass="162880">MQDERETDRRPKTASRVYPPRPKRQRSCAASLVTQQGCVSEGDGSYARAPTPYNINLPPCNLGINITNVSQAFIGDCSSSPLQPSIQCTDVDTPVFFTSKDSKYFDHLDTKLRNAAAQTLHKTTRASTQNPKVISGAGDGVKSHVPQDVQGCKRTSILKSPKSPKSPNLSNSGRDGSISNDTRKSNCQEGNVTSCVQQNKVKFPKQVEDNFRAGELKRPQHQVVGFLEDHAEFGSDWLETMEWRGKYAPSVLESTVDGSIVKGAKRSYRSRLCPNDVDFFINTTIENGSDQDPLISLDELGLKTEQHKYKCSLCEMVSRSRSDVELHIASWDDHSEAVVVVLLGNQARGRSCPICNIRLQRTHLFKHIRNAHRSFFPLHCGYCVFLGQDYNQLRHHIRNKHGTSNYNIIDIPRLLAENDQPGLAMIPMIDDEGGSGEDYDEDDKLQTGSMICPVCGRGLKTLANLKKHISHHSREKQRCVLCPFTTSLPAQIKSHYQRRHPTEIPQSQTVLLEKNGSNALVEDVKPYLTLVTAKYGVRQPKKQGKWKRQYRCPHCDYTCNYNSSYNRHLRLHKGDKPFKCGYCDFHAREVYVVRNHCSKVHKGKEAVIENDKDFKAPYRYSSRKNKKCEWMSGNDEGEEELGSLTTSTCSLSLQSRVKLDKKFTLSQVEDFSSRTSNDSRFNKKIKENESSVGINVPPALTGTENSVGIKAREKLSLCEDQDKKQRRNEMSGKPSPRSSPKKNLKPIGELQMTCPPHNITVTAGGSSYQIRNVPTANRNENVFMSNLEEIPETHIPPRVSDEVMKGKTGETINFGSSLNTFCYEEQSDQQLHRGEAQIFKQTPLFQGNLPVKLKTFKLSQETQLGIMKTKTVLRDNKIQTCDKEVRLQPESNILTSYHCKSEDTRCSVNLSVSEISDISEKTVIIDLFATDGDNLRLEKITHCSVSNEVEESAQKYSDSNKQNSSHSMTTSCMSAGLLKSGSDAVKAAKCSKIKNISEKSSKVDECGNQTNHHQTASLVTVPTEGLENNLYTHIAFLTDSRVQRLSNHISATPGVMTRDLLGLDYSNNDYFCSEKVRLMMKEKKGGRVKCRECGTTTTYRAFYKHAKKHFNIKPFQCGYCSYRSIEKSKIRVHNTFCHPSSPCMILKLSPENAAVNLSNKNDSTVPETEGEKDNSFQSLGSESIGLSTASNSQTSITNTSTFSSNSTMEKLSSSIKKPKTPIYNPTTSASSSSEVMVSSLQRQSPFQCPICLKILQKHTSTIRRHLYSHYGYKPYKCGYCNFTGIGQSEVRAHHVTHGFTTVPKVEPSGIPIPPGLTPYISDLLSHHRVGRPPHKKKGQQCQQNSALHLKEASSGGHDLVWTDSEAVSKEDLTTLYLTQQEIVSCSQQGGLESLSVETCPMPQSLQSEDLTSEAAYAVQVLESGQDSSSPGTLPSQLDLSVVADSHSDLNSDSVCVVYLVE</sequence>
<keyword evidence="6" id="KW-0539">Nucleus</keyword>
<dbReference type="InterPro" id="IPR050888">
    <property type="entry name" value="ZnF_C2H2-type_TF"/>
</dbReference>
<dbReference type="InterPro" id="IPR013087">
    <property type="entry name" value="Znf_C2H2_type"/>
</dbReference>
<dbReference type="GO" id="GO:0005634">
    <property type="term" value="C:nucleus"/>
    <property type="evidence" value="ECO:0007669"/>
    <property type="project" value="UniProtKB-SubCell"/>
</dbReference>
<organism evidence="10 11">
    <name type="scientific">Homarus americanus</name>
    <name type="common">American lobster</name>
    <dbReference type="NCBI Taxonomy" id="6706"/>
    <lineage>
        <taxon>Eukaryota</taxon>
        <taxon>Metazoa</taxon>
        <taxon>Ecdysozoa</taxon>
        <taxon>Arthropoda</taxon>
        <taxon>Crustacea</taxon>
        <taxon>Multicrustacea</taxon>
        <taxon>Malacostraca</taxon>
        <taxon>Eumalacostraca</taxon>
        <taxon>Eucarida</taxon>
        <taxon>Decapoda</taxon>
        <taxon>Pleocyemata</taxon>
        <taxon>Astacidea</taxon>
        <taxon>Nephropoidea</taxon>
        <taxon>Nephropidae</taxon>
        <taxon>Homarus</taxon>
    </lineage>
</organism>
<evidence type="ECO:0000256" key="7">
    <source>
        <dbReference type="PROSITE-ProRule" id="PRU00042"/>
    </source>
</evidence>
<evidence type="ECO:0000256" key="3">
    <source>
        <dbReference type="ARBA" id="ARBA00022737"/>
    </source>
</evidence>
<feature type="compositionally biased region" description="Low complexity" evidence="8">
    <location>
        <begin position="158"/>
        <end position="172"/>
    </location>
</feature>
<evidence type="ECO:0000256" key="2">
    <source>
        <dbReference type="ARBA" id="ARBA00022723"/>
    </source>
</evidence>
<keyword evidence="3" id="KW-0677">Repeat</keyword>
<feature type="compositionally biased region" description="Basic and acidic residues" evidence="8">
    <location>
        <begin position="1"/>
        <end position="11"/>
    </location>
</feature>
<evidence type="ECO:0000259" key="9">
    <source>
        <dbReference type="PROSITE" id="PS50157"/>
    </source>
</evidence>
<protein>
    <submittedName>
        <fullName evidence="10">Transcriptional repressor CTCF-like 3</fullName>
    </submittedName>
</protein>
<feature type="compositionally biased region" description="Polar residues" evidence="8">
    <location>
        <begin position="120"/>
        <end position="132"/>
    </location>
</feature>
<feature type="region of interest" description="Disordered" evidence="8">
    <location>
        <begin position="1157"/>
        <end position="1178"/>
    </location>
</feature>
<feature type="region of interest" description="Disordered" evidence="8">
    <location>
        <begin position="1"/>
        <end position="26"/>
    </location>
</feature>
<evidence type="ECO:0000256" key="5">
    <source>
        <dbReference type="ARBA" id="ARBA00022833"/>
    </source>
</evidence>
<dbReference type="GO" id="GO:0008270">
    <property type="term" value="F:zinc ion binding"/>
    <property type="evidence" value="ECO:0007669"/>
    <property type="project" value="UniProtKB-KW"/>
</dbReference>
<proteinExistence type="predicted"/>
<dbReference type="Proteomes" id="UP000747542">
    <property type="component" value="Unassembled WGS sequence"/>
</dbReference>
<reference evidence="10" key="1">
    <citation type="journal article" date="2021" name="Sci. Adv.">
        <title>The American lobster genome reveals insights on longevity, neural, and immune adaptations.</title>
        <authorList>
            <person name="Polinski J.M."/>
            <person name="Zimin A.V."/>
            <person name="Clark K.F."/>
            <person name="Kohn A.B."/>
            <person name="Sadowski N."/>
            <person name="Timp W."/>
            <person name="Ptitsyn A."/>
            <person name="Khanna P."/>
            <person name="Romanova D.Y."/>
            <person name="Williams P."/>
            <person name="Greenwood S.J."/>
            <person name="Moroz L.L."/>
            <person name="Walt D.R."/>
            <person name="Bodnar A.G."/>
        </authorList>
    </citation>
    <scope>NUCLEOTIDE SEQUENCE</scope>
    <source>
        <strain evidence="10">GMGI-L3</strain>
    </source>
</reference>
<feature type="compositionally biased region" description="Basic and acidic residues" evidence="8">
    <location>
        <begin position="716"/>
        <end position="730"/>
    </location>
</feature>
<keyword evidence="2" id="KW-0479">Metal-binding</keyword>
<dbReference type="PROSITE" id="PS50157">
    <property type="entry name" value="ZINC_FINGER_C2H2_2"/>
    <property type="match status" value="2"/>
</dbReference>
<dbReference type="OrthoDB" id="6347556at2759"/>
<keyword evidence="5" id="KW-0862">Zinc</keyword>
<feature type="domain" description="C2H2-type" evidence="9">
    <location>
        <begin position="550"/>
        <end position="577"/>
    </location>
</feature>
<evidence type="ECO:0000256" key="6">
    <source>
        <dbReference type="ARBA" id="ARBA00023242"/>
    </source>
</evidence>
<dbReference type="PANTHER" id="PTHR24406">
    <property type="entry name" value="TRANSCRIPTIONAL REPRESSOR CTCFL-RELATED"/>
    <property type="match status" value="1"/>
</dbReference>
<dbReference type="EMBL" id="JAHLQT010045843">
    <property type="protein sequence ID" value="KAG7154020.1"/>
    <property type="molecule type" value="Genomic_DNA"/>
</dbReference>
<gene>
    <name evidence="10" type="primary">Ctcf-L3</name>
    <name evidence="10" type="ORF">Hamer_G020084</name>
</gene>
<evidence type="ECO:0000256" key="8">
    <source>
        <dbReference type="SAM" id="MobiDB-lite"/>
    </source>
</evidence>
<evidence type="ECO:0000256" key="4">
    <source>
        <dbReference type="ARBA" id="ARBA00022771"/>
    </source>
</evidence>
<keyword evidence="4 7" id="KW-0863">Zinc-finger</keyword>
<accession>A0A8J5J8I7</accession>
<feature type="compositionally biased region" description="Polar residues" evidence="8">
    <location>
        <begin position="1157"/>
        <end position="1166"/>
    </location>
</feature>
<evidence type="ECO:0000256" key="1">
    <source>
        <dbReference type="ARBA" id="ARBA00004123"/>
    </source>
</evidence>
<evidence type="ECO:0000313" key="11">
    <source>
        <dbReference type="Proteomes" id="UP000747542"/>
    </source>
</evidence>
<feature type="region of interest" description="Disordered" evidence="8">
    <location>
        <begin position="120"/>
        <end position="191"/>
    </location>
</feature>